<dbReference type="InterPro" id="IPR023214">
    <property type="entry name" value="HAD_sf"/>
</dbReference>
<dbReference type="SFLD" id="SFLDG01129">
    <property type="entry name" value="C1.5:_HAD__Beta-PGM__Phosphata"/>
    <property type="match status" value="1"/>
</dbReference>
<keyword evidence="3" id="KW-1185">Reference proteome</keyword>
<evidence type="ECO:0000256" key="1">
    <source>
        <dbReference type="ARBA" id="ARBA00022801"/>
    </source>
</evidence>
<dbReference type="Proteomes" id="UP000537825">
    <property type="component" value="Unassembled WGS sequence"/>
</dbReference>
<name>A0A7X4Y4W2_9BACT</name>
<sequence length="295" mass="33055">MIKLIVTDMDGTLYSWVDYIVPSVEALVGSVMLSTGWPRIRIVQALKRVYAQNESNEYPFALQESEIFDAFPEFDSFDKLVIEPARAAFAQARRKYLQLFPGVLDTLQTLKMKGLPVVALTDAPRNPVEVRAKLLKIDGLLDAIYCLPGFTFPEHSDGRLKVSRMIAAKEQRGEYRAACRVVELPRDYEKPNPAGLLRICAEMKVEPKEVLVIGDAAKKDVAVARKVGSIDCWAEYGTYISQEYRERLEIVSAPAITQRHAASVHDAAARAHAPETTHRLSNFNQLLEILELHGS</sequence>
<keyword evidence="1 2" id="KW-0378">Hydrolase</keyword>
<comment type="caution">
    <text evidence="2">The sequence shown here is derived from an EMBL/GenBank/DDBJ whole genome shotgun (WGS) entry which is preliminary data.</text>
</comment>
<dbReference type="PROSITE" id="PS01228">
    <property type="entry name" value="COF_1"/>
    <property type="match status" value="1"/>
</dbReference>
<dbReference type="SUPFAM" id="SSF56784">
    <property type="entry name" value="HAD-like"/>
    <property type="match status" value="1"/>
</dbReference>
<dbReference type="PANTHER" id="PTHR43316">
    <property type="entry name" value="HYDROLASE, HALOACID DELAHOGENASE-RELATED"/>
    <property type="match status" value="1"/>
</dbReference>
<protein>
    <submittedName>
        <fullName evidence="2">HAD family hydrolase</fullName>
    </submittedName>
</protein>
<dbReference type="InterPro" id="IPR036412">
    <property type="entry name" value="HAD-like_sf"/>
</dbReference>
<accession>A0A7X4Y4W2</accession>
<dbReference type="Pfam" id="PF00702">
    <property type="entry name" value="Hydrolase"/>
    <property type="match status" value="1"/>
</dbReference>
<dbReference type="RefSeq" id="WP_139914932.1">
    <property type="nucleotide sequence ID" value="NZ_CBCSLE010000302.1"/>
</dbReference>
<organism evidence="2 3">
    <name type="scientific">Corallococcus exiguus</name>
    <dbReference type="NCBI Taxonomy" id="83462"/>
    <lineage>
        <taxon>Bacteria</taxon>
        <taxon>Pseudomonadati</taxon>
        <taxon>Myxococcota</taxon>
        <taxon>Myxococcia</taxon>
        <taxon>Myxococcales</taxon>
        <taxon>Cystobacterineae</taxon>
        <taxon>Myxococcaceae</taxon>
        <taxon>Corallococcus</taxon>
    </lineage>
</organism>
<dbReference type="Gene3D" id="3.40.50.1000">
    <property type="entry name" value="HAD superfamily/HAD-like"/>
    <property type="match status" value="1"/>
</dbReference>
<evidence type="ECO:0000313" key="3">
    <source>
        <dbReference type="Proteomes" id="UP000537825"/>
    </source>
</evidence>
<dbReference type="PANTHER" id="PTHR43316:SF3">
    <property type="entry name" value="HALOACID DEHALOGENASE, TYPE II (AFU_ORTHOLOGUE AFUA_2G07750)-RELATED"/>
    <property type="match status" value="1"/>
</dbReference>
<dbReference type="SFLD" id="SFLDS00003">
    <property type="entry name" value="Haloacid_Dehalogenase"/>
    <property type="match status" value="1"/>
</dbReference>
<gene>
    <name evidence="2" type="ORF">GTZ93_00005</name>
</gene>
<dbReference type="GO" id="GO:0016787">
    <property type="term" value="F:hydrolase activity"/>
    <property type="evidence" value="ECO:0007669"/>
    <property type="project" value="UniProtKB-KW"/>
</dbReference>
<dbReference type="AlphaFoldDB" id="A0A7X4Y4W2"/>
<proteinExistence type="predicted"/>
<dbReference type="CDD" id="cd01427">
    <property type="entry name" value="HAD_like"/>
    <property type="match status" value="1"/>
</dbReference>
<evidence type="ECO:0000313" key="2">
    <source>
        <dbReference type="EMBL" id="NBC38194.1"/>
    </source>
</evidence>
<dbReference type="EMBL" id="JAAAPK010000001">
    <property type="protein sequence ID" value="NBC38194.1"/>
    <property type="molecule type" value="Genomic_DNA"/>
</dbReference>
<reference evidence="2 3" key="1">
    <citation type="submission" date="2020-01" db="EMBL/GenBank/DDBJ databases">
        <title>The draft genome sequence of Corallococcus exiguus DSM 14696.</title>
        <authorList>
            <person name="Zhang X."/>
            <person name="Zhu H."/>
        </authorList>
    </citation>
    <scope>NUCLEOTIDE SEQUENCE [LARGE SCALE GENOMIC DNA]</scope>
    <source>
        <strain evidence="2 3">DSM 14696</strain>
    </source>
</reference>
<dbReference type="InterPro" id="IPR051540">
    <property type="entry name" value="S-2-haloacid_dehalogenase"/>
</dbReference>